<dbReference type="SUPFAM" id="SSF51735">
    <property type="entry name" value="NAD(P)-binding Rossmann-fold domains"/>
    <property type="match status" value="1"/>
</dbReference>
<dbReference type="GO" id="GO:0070403">
    <property type="term" value="F:NAD+ binding"/>
    <property type="evidence" value="ECO:0007669"/>
    <property type="project" value="InterPro"/>
</dbReference>
<gene>
    <name evidence="6" type="ORF">H8S09_00290</name>
</gene>
<dbReference type="InterPro" id="IPR044516">
    <property type="entry name" value="UXS-like"/>
</dbReference>
<sequence length="362" mass="40106">MKDKILEEDLLYIANAGGDYEKLYGKSILITGATGLVGSQIVKALLKMNEVKNADITIYAFVRNAEKADKIYDEFAKDKLVYVIGDVGNPVTDETVTLSNGKKISEVQINYIIHAASPTASKFFVDYPVETIMTAVNGTKNMLDLGKEKQSEGVVYISSMEAFGAPDPEKPYVKEDDLGYIDIHNPRSCYPEGKRLCECMCSSYASEYKLPVRIARLSQTFGAGISYEENRVFAQFAKAAMNKTDIVLHTAGKSVGNYCYTRDAVMGILLLLVKGNDGEAYTVAHPEAHITIGDMAKMVAEKLANNEIKVVFDIPESAMTFGYAPDVNMRLNSDKLQALGWKPVIGLEEMYTRMMKSMEYTR</sequence>
<dbReference type="GO" id="GO:0005737">
    <property type="term" value="C:cytoplasm"/>
    <property type="evidence" value="ECO:0007669"/>
    <property type="project" value="TreeGrafter"/>
</dbReference>
<evidence type="ECO:0000259" key="5">
    <source>
        <dbReference type="Pfam" id="PF01370"/>
    </source>
</evidence>
<dbReference type="InterPro" id="IPR036291">
    <property type="entry name" value="NAD(P)-bd_dom_sf"/>
</dbReference>
<evidence type="ECO:0000256" key="1">
    <source>
        <dbReference type="ARBA" id="ARBA00001911"/>
    </source>
</evidence>
<evidence type="ECO:0000256" key="4">
    <source>
        <dbReference type="ARBA" id="ARBA00023239"/>
    </source>
</evidence>
<comment type="cofactor">
    <cofactor evidence="1">
        <name>NAD(+)</name>
        <dbReference type="ChEBI" id="CHEBI:57540"/>
    </cofactor>
</comment>
<name>A0A8I0DQS6_9FIRM</name>
<feature type="domain" description="NAD-dependent epimerase/dehydratase" evidence="5">
    <location>
        <begin position="28"/>
        <end position="284"/>
    </location>
</feature>
<keyword evidence="7" id="KW-1185">Reference proteome</keyword>
<reference evidence="6 7" key="1">
    <citation type="submission" date="2020-08" db="EMBL/GenBank/DDBJ databases">
        <title>Genome public.</title>
        <authorList>
            <person name="Liu C."/>
            <person name="Sun Q."/>
        </authorList>
    </citation>
    <scope>NUCLEOTIDE SEQUENCE [LARGE SCALE GENOMIC DNA]</scope>
    <source>
        <strain evidence="6 7">NSJ-10</strain>
    </source>
</reference>
<proteinExistence type="predicted"/>
<dbReference type="GO" id="GO:0048040">
    <property type="term" value="F:UDP-glucuronate decarboxylase activity"/>
    <property type="evidence" value="ECO:0007669"/>
    <property type="project" value="TreeGrafter"/>
</dbReference>
<comment type="caution">
    <text evidence="6">The sequence shown here is derived from an EMBL/GenBank/DDBJ whole genome shotgun (WGS) entry which is preliminary data.</text>
</comment>
<dbReference type="EMBL" id="JACOOX010000001">
    <property type="protein sequence ID" value="MBC5661343.1"/>
    <property type="molecule type" value="Genomic_DNA"/>
</dbReference>
<evidence type="ECO:0000313" key="7">
    <source>
        <dbReference type="Proteomes" id="UP000615234"/>
    </source>
</evidence>
<dbReference type="PANTHER" id="PTHR43078:SF6">
    <property type="entry name" value="UDP-GLUCURONIC ACID DECARBOXYLASE 1"/>
    <property type="match status" value="1"/>
</dbReference>
<protein>
    <submittedName>
        <fullName evidence="6">NAD-dependent epimerase/dehydratase family protein</fullName>
    </submittedName>
</protein>
<accession>A0A8I0DQS6</accession>
<dbReference type="InterPro" id="IPR001509">
    <property type="entry name" value="Epimerase_deHydtase"/>
</dbReference>
<evidence type="ECO:0000313" key="6">
    <source>
        <dbReference type="EMBL" id="MBC5661343.1"/>
    </source>
</evidence>
<dbReference type="Proteomes" id="UP000615234">
    <property type="component" value="Unassembled WGS sequence"/>
</dbReference>
<dbReference type="GO" id="GO:0042732">
    <property type="term" value="P:D-xylose metabolic process"/>
    <property type="evidence" value="ECO:0007669"/>
    <property type="project" value="InterPro"/>
</dbReference>
<dbReference type="Pfam" id="PF01370">
    <property type="entry name" value="Epimerase"/>
    <property type="match status" value="1"/>
</dbReference>
<organism evidence="6 7">
    <name type="scientific">Coprococcus hominis</name>
    <name type="common">ex Liu et al. 2022</name>
    <dbReference type="NCBI Taxonomy" id="2763039"/>
    <lineage>
        <taxon>Bacteria</taxon>
        <taxon>Bacillati</taxon>
        <taxon>Bacillota</taxon>
        <taxon>Clostridia</taxon>
        <taxon>Lachnospirales</taxon>
        <taxon>Lachnospiraceae</taxon>
        <taxon>Coprococcus</taxon>
    </lineage>
</organism>
<dbReference type="AlphaFoldDB" id="A0A8I0DQS6"/>
<dbReference type="Gene3D" id="3.40.50.720">
    <property type="entry name" value="NAD(P)-binding Rossmann-like Domain"/>
    <property type="match status" value="1"/>
</dbReference>
<dbReference type="PANTHER" id="PTHR43078">
    <property type="entry name" value="UDP-GLUCURONIC ACID DECARBOXYLASE-RELATED"/>
    <property type="match status" value="1"/>
</dbReference>
<evidence type="ECO:0000256" key="3">
    <source>
        <dbReference type="ARBA" id="ARBA00023027"/>
    </source>
</evidence>
<keyword evidence="2" id="KW-0210">Decarboxylase</keyword>
<dbReference type="RefSeq" id="WP_021944663.1">
    <property type="nucleotide sequence ID" value="NZ_JACOOX010000001.1"/>
</dbReference>
<evidence type="ECO:0000256" key="2">
    <source>
        <dbReference type="ARBA" id="ARBA00022793"/>
    </source>
</evidence>
<keyword evidence="4" id="KW-0456">Lyase</keyword>
<keyword evidence="3" id="KW-0520">NAD</keyword>